<dbReference type="Proteomes" id="UP000770661">
    <property type="component" value="Unassembled WGS sequence"/>
</dbReference>
<comment type="caution">
    <text evidence="3">The sequence shown here is derived from an EMBL/GenBank/DDBJ whole genome shotgun (WGS) entry which is preliminary data.</text>
</comment>
<proteinExistence type="predicted"/>
<feature type="region of interest" description="Disordered" evidence="1">
    <location>
        <begin position="270"/>
        <end position="293"/>
    </location>
</feature>
<reference evidence="3" key="1">
    <citation type="submission" date="2020-07" db="EMBL/GenBank/DDBJ databases">
        <title>The High-quality genome of the commercially important snow crab, Chionoecetes opilio.</title>
        <authorList>
            <person name="Jeong J.-H."/>
            <person name="Ryu S."/>
        </authorList>
    </citation>
    <scope>NUCLEOTIDE SEQUENCE</scope>
    <source>
        <strain evidence="3">MADBK_172401_WGS</strain>
        <tissue evidence="3">Digestive gland</tissue>
    </source>
</reference>
<dbReference type="InterPro" id="IPR036397">
    <property type="entry name" value="RNaseH_sf"/>
</dbReference>
<dbReference type="Gene3D" id="3.30.420.10">
    <property type="entry name" value="Ribonuclease H-like superfamily/Ribonuclease H"/>
    <property type="match status" value="1"/>
</dbReference>
<keyword evidence="4" id="KW-1185">Reference proteome</keyword>
<dbReference type="InterPro" id="IPR002156">
    <property type="entry name" value="RNaseH_domain"/>
</dbReference>
<dbReference type="EMBL" id="JACEEZ010004187">
    <property type="protein sequence ID" value="KAG0726596.1"/>
    <property type="molecule type" value="Genomic_DNA"/>
</dbReference>
<dbReference type="SUPFAM" id="SSF53098">
    <property type="entry name" value="Ribonuclease H-like"/>
    <property type="match status" value="1"/>
</dbReference>
<evidence type="ECO:0000313" key="3">
    <source>
        <dbReference type="EMBL" id="KAG0726596.1"/>
    </source>
</evidence>
<dbReference type="AlphaFoldDB" id="A0A8J4YMM1"/>
<feature type="domain" description="RNase H type-1" evidence="2">
    <location>
        <begin position="105"/>
        <end position="184"/>
    </location>
</feature>
<name>A0A8J4YMM1_CHIOP</name>
<dbReference type="Pfam" id="PF00075">
    <property type="entry name" value="RNase_H"/>
    <property type="match status" value="1"/>
</dbReference>
<sequence length="382" mass="41623">MTHLPYTYAPPAKAATYFGRPRNNFRRQCWPACAAEAIVTMGIHETLLSNGEDFPHLNFNTPPPWSPPPITTSLHSLKRPKEYWLPAALRLEMCQVMEDLTTPASLTIFTDGSVDPATGAAGAAFVSGQATKQWLLTYGASCLQAEIIAIRGTLHKALDSHSPHVIIHTDSKSSIQALRDSHRTTLTSSPALFSWPSDWLHAFSANKAADRAAQSSVALPSPTRAVLPSFSQTLIRINSASHALSRQQHEAKVALSSPSASLYAAATAYHPLPQDHPSPTHTRPTTPSPSLLSLLSRNPPVRCGYHLRSMPGHLPLWTMTLPPEVRGNLPPQGTPATLSAAHTSRCRRRCCPGSQICPSGYSHLHRSRVPRPPKVAQMHFFV</sequence>
<accession>A0A8J4YMM1</accession>
<protein>
    <recommendedName>
        <fullName evidence="2">RNase H type-1 domain-containing protein</fullName>
    </recommendedName>
</protein>
<dbReference type="GO" id="GO:0004523">
    <property type="term" value="F:RNA-DNA hybrid ribonuclease activity"/>
    <property type="evidence" value="ECO:0007669"/>
    <property type="project" value="InterPro"/>
</dbReference>
<feature type="compositionally biased region" description="Low complexity" evidence="1">
    <location>
        <begin position="277"/>
        <end position="293"/>
    </location>
</feature>
<evidence type="ECO:0000313" key="4">
    <source>
        <dbReference type="Proteomes" id="UP000770661"/>
    </source>
</evidence>
<gene>
    <name evidence="3" type="ORF">GWK47_036219</name>
</gene>
<evidence type="ECO:0000259" key="2">
    <source>
        <dbReference type="Pfam" id="PF00075"/>
    </source>
</evidence>
<dbReference type="InterPro" id="IPR012337">
    <property type="entry name" value="RNaseH-like_sf"/>
</dbReference>
<dbReference type="GO" id="GO:0003676">
    <property type="term" value="F:nucleic acid binding"/>
    <property type="evidence" value="ECO:0007669"/>
    <property type="project" value="InterPro"/>
</dbReference>
<evidence type="ECO:0000256" key="1">
    <source>
        <dbReference type="SAM" id="MobiDB-lite"/>
    </source>
</evidence>
<organism evidence="3 4">
    <name type="scientific">Chionoecetes opilio</name>
    <name type="common">Atlantic snow crab</name>
    <name type="synonym">Cancer opilio</name>
    <dbReference type="NCBI Taxonomy" id="41210"/>
    <lineage>
        <taxon>Eukaryota</taxon>
        <taxon>Metazoa</taxon>
        <taxon>Ecdysozoa</taxon>
        <taxon>Arthropoda</taxon>
        <taxon>Crustacea</taxon>
        <taxon>Multicrustacea</taxon>
        <taxon>Malacostraca</taxon>
        <taxon>Eumalacostraca</taxon>
        <taxon>Eucarida</taxon>
        <taxon>Decapoda</taxon>
        <taxon>Pleocyemata</taxon>
        <taxon>Brachyura</taxon>
        <taxon>Eubrachyura</taxon>
        <taxon>Majoidea</taxon>
        <taxon>Majidae</taxon>
        <taxon>Chionoecetes</taxon>
    </lineage>
</organism>
<dbReference type="OrthoDB" id="6373941at2759"/>